<evidence type="ECO:0000313" key="2">
    <source>
        <dbReference type="Proteomes" id="UP001163835"/>
    </source>
</evidence>
<dbReference type="Proteomes" id="UP001163835">
    <property type="component" value="Unassembled WGS sequence"/>
</dbReference>
<comment type="caution">
    <text evidence="1">The sequence shown here is derived from an EMBL/GenBank/DDBJ whole genome shotgun (WGS) entry which is preliminary data.</text>
</comment>
<protein>
    <submittedName>
        <fullName evidence="1">Uncharacterized protein</fullName>
    </submittedName>
</protein>
<keyword evidence="2" id="KW-1185">Reference proteome</keyword>
<name>A0ACC1TNQ0_9AGAR</name>
<gene>
    <name evidence="1" type="ORF">F5876DRAFT_69029</name>
</gene>
<accession>A0ACC1TNQ0</accession>
<reference evidence="1" key="1">
    <citation type="submission" date="2022-09" db="EMBL/GenBank/DDBJ databases">
        <title>A Global Phylogenomic Analysis of the Shiitake Genus Lentinula.</title>
        <authorList>
            <consortium name="DOE Joint Genome Institute"/>
            <person name="Sierra-Patev S."/>
            <person name="Min B."/>
            <person name="Naranjo-Ortiz M."/>
            <person name="Looney B."/>
            <person name="Konkel Z."/>
            <person name="Slot J.C."/>
            <person name="Sakamoto Y."/>
            <person name="Steenwyk J.L."/>
            <person name="Rokas A."/>
            <person name="Carro J."/>
            <person name="Camarero S."/>
            <person name="Ferreira P."/>
            <person name="Molpeceres G."/>
            <person name="Ruiz-Duenas F.J."/>
            <person name="Serrano A."/>
            <person name="Henrissat B."/>
            <person name="Drula E."/>
            <person name="Hughes K.W."/>
            <person name="Mata J.L."/>
            <person name="Ishikawa N.K."/>
            <person name="Vargas-Isla R."/>
            <person name="Ushijima S."/>
            <person name="Smith C.A."/>
            <person name="Ahrendt S."/>
            <person name="Andreopoulos W."/>
            <person name="He G."/>
            <person name="Labutti K."/>
            <person name="Lipzen A."/>
            <person name="Ng V."/>
            <person name="Riley R."/>
            <person name="Sandor L."/>
            <person name="Barry K."/>
            <person name="Martinez A.T."/>
            <person name="Xiao Y."/>
            <person name="Gibbons J.G."/>
            <person name="Terashima K."/>
            <person name="Grigoriev I.V."/>
            <person name="Hibbett D.S."/>
        </authorList>
    </citation>
    <scope>NUCLEOTIDE SEQUENCE</scope>
    <source>
        <strain evidence="1">TMI1499</strain>
    </source>
</reference>
<dbReference type="EMBL" id="MU795438">
    <property type="protein sequence ID" value="KAJ3806351.1"/>
    <property type="molecule type" value="Genomic_DNA"/>
</dbReference>
<sequence length="407" mass="46334">MCLQDLDGVLEEVLELECVVIFGAFDRERIPKVLLRKFFSVSDCMQTPDQDFVGLVIGDGDKPWSKGFHAVVKDVGKDLSLKSGLKVLISYDNPNLPEDWVDYDDLCHQESKTFRFLDDDPIQKKANHDSYYHFKSGYQPRYTKYEMDVLQEAQLANEKADLEAQSQHSAHAELSHADRPKTIRHRSGANDKHPQARQIQEQRVKKSWVRNDSTMPRFDNSENDSEQDDGHEDEEANCGITAQLFSNISSFLRVQNPVWFAKFVRPTKHIWGIITLDPLKAIKTLPGSLGHISRQPQTASSTNSSSNDEDEDDESIEDVTPKVKINPCRSVEISMVHEFPNTEEDVFYVQLPLPDGIEWKIRIFPSGSTSISSFGYFLQPVGHGFNVRLEADWREEVADSSEPETEA</sequence>
<evidence type="ECO:0000313" key="1">
    <source>
        <dbReference type="EMBL" id="KAJ3806351.1"/>
    </source>
</evidence>
<organism evidence="1 2">
    <name type="scientific">Lentinula aff. lateritia</name>
    <dbReference type="NCBI Taxonomy" id="2804960"/>
    <lineage>
        <taxon>Eukaryota</taxon>
        <taxon>Fungi</taxon>
        <taxon>Dikarya</taxon>
        <taxon>Basidiomycota</taxon>
        <taxon>Agaricomycotina</taxon>
        <taxon>Agaricomycetes</taxon>
        <taxon>Agaricomycetidae</taxon>
        <taxon>Agaricales</taxon>
        <taxon>Marasmiineae</taxon>
        <taxon>Omphalotaceae</taxon>
        <taxon>Lentinula</taxon>
    </lineage>
</organism>
<proteinExistence type="predicted"/>